<evidence type="ECO:0000256" key="1">
    <source>
        <dbReference type="SAM" id="Phobius"/>
    </source>
</evidence>
<gene>
    <name evidence="2" type="ORF">E4K66_39570</name>
</gene>
<name>A0A4Y9KQX4_9BRAD</name>
<sequence>MTAAEHLGIVSAAVLAASAFMVSRAQWFFGRRLSLEEALSVGWMAWSIFMAGFVIYIGLKLPLGLTREPDAPAIGVAGCLSLVAILWLARAVTDWGRSVKISIFALFLLTLVVVSLTLDLSRSQV</sequence>
<keyword evidence="3" id="KW-1185">Reference proteome</keyword>
<dbReference type="OrthoDB" id="9955343at2"/>
<dbReference type="EMBL" id="SPQU01000085">
    <property type="protein sequence ID" value="TFV27759.1"/>
    <property type="molecule type" value="Genomic_DNA"/>
</dbReference>
<feature type="transmembrane region" description="Helical" evidence="1">
    <location>
        <begin position="41"/>
        <end position="59"/>
    </location>
</feature>
<organism evidence="2 3">
    <name type="scientific">Bradyrhizobium frederickii</name>
    <dbReference type="NCBI Taxonomy" id="2560054"/>
    <lineage>
        <taxon>Bacteria</taxon>
        <taxon>Pseudomonadati</taxon>
        <taxon>Pseudomonadota</taxon>
        <taxon>Alphaproteobacteria</taxon>
        <taxon>Hyphomicrobiales</taxon>
        <taxon>Nitrobacteraceae</taxon>
        <taxon>Bradyrhizobium</taxon>
    </lineage>
</organism>
<dbReference type="AlphaFoldDB" id="A0A4Y9KQX4"/>
<accession>A0A4Y9KQX4</accession>
<dbReference type="Proteomes" id="UP000298225">
    <property type="component" value="Unassembled WGS sequence"/>
</dbReference>
<comment type="caution">
    <text evidence="2">The sequence shown here is derived from an EMBL/GenBank/DDBJ whole genome shotgun (WGS) entry which is preliminary data.</text>
</comment>
<keyword evidence="1" id="KW-0812">Transmembrane</keyword>
<reference evidence="2 3" key="1">
    <citation type="submission" date="2019-03" db="EMBL/GenBank/DDBJ databases">
        <title>Bradyrhizobium strains diversity isolated from Chamaecrista fasciculata.</title>
        <authorList>
            <person name="Urquiaga M.C.O."/>
            <person name="Hungria M."/>
            <person name="Delamuta J.R.M."/>
        </authorList>
    </citation>
    <scope>NUCLEOTIDE SEQUENCE [LARGE SCALE GENOMIC DNA]</scope>
    <source>
        <strain evidence="2 3">CNPSo 3424</strain>
    </source>
</reference>
<protein>
    <submittedName>
        <fullName evidence="2">Uncharacterized protein</fullName>
    </submittedName>
</protein>
<feature type="transmembrane region" description="Helical" evidence="1">
    <location>
        <begin position="101"/>
        <end position="120"/>
    </location>
</feature>
<proteinExistence type="predicted"/>
<keyword evidence="1" id="KW-0472">Membrane</keyword>
<dbReference type="RefSeq" id="WP_135171805.1">
    <property type="nucleotide sequence ID" value="NZ_SPQU01000085.1"/>
</dbReference>
<keyword evidence="1" id="KW-1133">Transmembrane helix</keyword>
<evidence type="ECO:0000313" key="3">
    <source>
        <dbReference type="Proteomes" id="UP000298225"/>
    </source>
</evidence>
<evidence type="ECO:0000313" key="2">
    <source>
        <dbReference type="EMBL" id="TFV27759.1"/>
    </source>
</evidence>
<feature type="transmembrane region" description="Helical" evidence="1">
    <location>
        <begin position="71"/>
        <end position="89"/>
    </location>
</feature>